<keyword evidence="3" id="KW-1185">Reference proteome</keyword>
<gene>
    <name evidence="2" type="ORF">RS81_00685</name>
</gene>
<dbReference type="OrthoDB" id="3579809at2"/>
<feature type="region of interest" description="Disordered" evidence="1">
    <location>
        <begin position="86"/>
        <end position="109"/>
    </location>
</feature>
<dbReference type="EMBL" id="JYIZ01000035">
    <property type="protein sequence ID" value="KJL43892.1"/>
    <property type="molecule type" value="Genomic_DNA"/>
</dbReference>
<reference evidence="2 3" key="1">
    <citation type="submission" date="2015-02" db="EMBL/GenBank/DDBJ databases">
        <title>Draft genome sequences of ten Microbacterium spp. with emphasis on heavy metal contaminated environments.</title>
        <authorList>
            <person name="Corretto E."/>
        </authorList>
    </citation>
    <scope>NUCLEOTIDE SEQUENCE [LARGE SCALE GENOMIC DNA]</scope>
    <source>
        <strain evidence="2 3">DSM 12510</strain>
    </source>
</reference>
<dbReference type="STRING" id="92835.RS81_00685"/>
<dbReference type="PATRIC" id="fig|92835.4.peg.704"/>
<protein>
    <submittedName>
        <fullName evidence="2">Uncharacterized protein</fullName>
    </submittedName>
</protein>
<comment type="caution">
    <text evidence="2">The sequence shown here is derived from an EMBL/GenBank/DDBJ whole genome shotgun (WGS) entry which is preliminary data.</text>
</comment>
<evidence type="ECO:0000313" key="2">
    <source>
        <dbReference type="EMBL" id="KJL43892.1"/>
    </source>
</evidence>
<name>A0A0M2HGK5_9MICO</name>
<dbReference type="Proteomes" id="UP000033956">
    <property type="component" value="Unassembled WGS sequence"/>
</dbReference>
<dbReference type="RefSeq" id="WP_052682393.1">
    <property type="nucleotide sequence ID" value="NZ_BAAAUP010000003.1"/>
</dbReference>
<proteinExistence type="predicted"/>
<accession>A0A0M2HGK5</accession>
<evidence type="ECO:0000256" key="1">
    <source>
        <dbReference type="SAM" id="MobiDB-lite"/>
    </source>
</evidence>
<sequence>MTGATAPEGPEDGLSGVGDVVRVAILDAAGIDGDVRAEDHLALIRTSAEAELEVRGILRQAVESARAGGVSWAAIGAELGMTRQAAQQRFGDASRSDAADPDTTGEAVPSEYRWLGPVTAFDEMLELELAGRAGWRTVDGGMFRHRMVRTDTQWEHKRLIWRGLSRRDEEEGWMLAWRWFPWAYLVRDLGTPPPSHE</sequence>
<organism evidence="2 3">
    <name type="scientific">Microbacterium terrae</name>
    <dbReference type="NCBI Taxonomy" id="69369"/>
    <lineage>
        <taxon>Bacteria</taxon>
        <taxon>Bacillati</taxon>
        <taxon>Actinomycetota</taxon>
        <taxon>Actinomycetes</taxon>
        <taxon>Micrococcales</taxon>
        <taxon>Microbacteriaceae</taxon>
        <taxon>Microbacterium</taxon>
    </lineage>
</organism>
<evidence type="ECO:0000313" key="3">
    <source>
        <dbReference type="Proteomes" id="UP000033956"/>
    </source>
</evidence>
<dbReference type="AlphaFoldDB" id="A0A0M2HGK5"/>